<name>A0AAD8LNP4_TARER</name>
<dbReference type="Proteomes" id="UP001229421">
    <property type="component" value="Unassembled WGS sequence"/>
</dbReference>
<dbReference type="EMBL" id="JAUHHV010000001">
    <property type="protein sequence ID" value="KAK1440755.1"/>
    <property type="molecule type" value="Genomic_DNA"/>
</dbReference>
<organism evidence="1 2">
    <name type="scientific">Tagetes erecta</name>
    <name type="common">African marigold</name>
    <dbReference type="NCBI Taxonomy" id="13708"/>
    <lineage>
        <taxon>Eukaryota</taxon>
        <taxon>Viridiplantae</taxon>
        <taxon>Streptophyta</taxon>
        <taxon>Embryophyta</taxon>
        <taxon>Tracheophyta</taxon>
        <taxon>Spermatophyta</taxon>
        <taxon>Magnoliopsida</taxon>
        <taxon>eudicotyledons</taxon>
        <taxon>Gunneridae</taxon>
        <taxon>Pentapetalae</taxon>
        <taxon>asterids</taxon>
        <taxon>campanulids</taxon>
        <taxon>Asterales</taxon>
        <taxon>Asteraceae</taxon>
        <taxon>Asteroideae</taxon>
        <taxon>Heliantheae alliance</taxon>
        <taxon>Tageteae</taxon>
        <taxon>Tagetes</taxon>
    </lineage>
</organism>
<keyword evidence="2" id="KW-1185">Reference proteome</keyword>
<gene>
    <name evidence="1" type="ORF">QVD17_06586</name>
</gene>
<accession>A0AAD8LNP4</accession>
<protein>
    <submittedName>
        <fullName evidence="1">Uncharacterized protein</fullName>
    </submittedName>
</protein>
<evidence type="ECO:0000313" key="1">
    <source>
        <dbReference type="EMBL" id="KAK1440755.1"/>
    </source>
</evidence>
<proteinExistence type="predicted"/>
<sequence length="91" mass="10916">MEPVRFRGQKRHFTSLKQTCQHIVRFRPQTLIIYKSALRLHNILDRSLPHFSFDPIYISSLLNLIYSAFHPFQAFVLRISQFLILFRPTIE</sequence>
<evidence type="ECO:0000313" key="2">
    <source>
        <dbReference type="Proteomes" id="UP001229421"/>
    </source>
</evidence>
<dbReference type="AlphaFoldDB" id="A0AAD8LNP4"/>
<comment type="caution">
    <text evidence="1">The sequence shown here is derived from an EMBL/GenBank/DDBJ whole genome shotgun (WGS) entry which is preliminary data.</text>
</comment>
<reference evidence="1" key="1">
    <citation type="journal article" date="2023" name="bioRxiv">
        <title>Improved chromosome-level genome assembly for marigold (Tagetes erecta).</title>
        <authorList>
            <person name="Jiang F."/>
            <person name="Yuan L."/>
            <person name="Wang S."/>
            <person name="Wang H."/>
            <person name="Xu D."/>
            <person name="Wang A."/>
            <person name="Fan W."/>
        </authorList>
    </citation>
    <scope>NUCLEOTIDE SEQUENCE</scope>
    <source>
        <strain evidence="1">WSJ</strain>
        <tissue evidence="1">Leaf</tissue>
    </source>
</reference>